<organism evidence="10 11">
    <name type="scientific">Citrus x changshan-huyou</name>
    <dbReference type="NCBI Taxonomy" id="2935761"/>
    <lineage>
        <taxon>Eukaryota</taxon>
        <taxon>Viridiplantae</taxon>
        <taxon>Streptophyta</taxon>
        <taxon>Embryophyta</taxon>
        <taxon>Tracheophyta</taxon>
        <taxon>Spermatophyta</taxon>
        <taxon>Magnoliopsida</taxon>
        <taxon>eudicotyledons</taxon>
        <taxon>Gunneridae</taxon>
        <taxon>Pentapetalae</taxon>
        <taxon>rosids</taxon>
        <taxon>malvids</taxon>
        <taxon>Sapindales</taxon>
        <taxon>Rutaceae</taxon>
        <taxon>Aurantioideae</taxon>
        <taxon>Citrus</taxon>
    </lineage>
</organism>
<dbReference type="NCBIfam" id="TIGR01772">
    <property type="entry name" value="MDH_euk_gproteo"/>
    <property type="match status" value="1"/>
</dbReference>
<evidence type="ECO:0000259" key="9">
    <source>
        <dbReference type="Pfam" id="PF02866"/>
    </source>
</evidence>
<feature type="domain" description="Lactate/malate dehydrogenase N-terminal" evidence="8">
    <location>
        <begin position="42"/>
        <end position="184"/>
    </location>
</feature>
<evidence type="ECO:0000256" key="6">
    <source>
        <dbReference type="ARBA" id="ARBA00023002"/>
    </source>
</evidence>
<dbReference type="Proteomes" id="UP001428341">
    <property type="component" value="Unassembled WGS sequence"/>
</dbReference>
<dbReference type="InterPro" id="IPR001252">
    <property type="entry name" value="Malate_DH_AS"/>
</dbReference>
<keyword evidence="11" id="KW-1185">Reference proteome</keyword>
<evidence type="ECO:0000313" key="11">
    <source>
        <dbReference type="Proteomes" id="UP001428341"/>
    </source>
</evidence>
<dbReference type="InterPro" id="IPR035669">
    <property type="entry name" value="SGNH_plant_lipase-like"/>
</dbReference>
<comment type="similarity">
    <text evidence="1">Belongs to the 'GDSL' lipolytic enzyme family.</text>
</comment>
<keyword evidence="7" id="KW-0520">NAD</keyword>
<comment type="subunit">
    <text evidence="3">Homodimer.</text>
</comment>
<dbReference type="EC" id="1.1.1.37" evidence="4"/>
<evidence type="ECO:0000256" key="5">
    <source>
        <dbReference type="ARBA" id="ARBA00022532"/>
    </source>
</evidence>
<dbReference type="GO" id="GO:0030060">
    <property type="term" value="F:L-malate dehydrogenase (NAD+) activity"/>
    <property type="evidence" value="ECO:0007669"/>
    <property type="project" value="UniProtKB-EC"/>
</dbReference>
<dbReference type="PROSITE" id="PS00068">
    <property type="entry name" value="MDH"/>
    <property type="match status" value="1"/>
</dbReference>
<dbReference type="FunFam" id="3.40.50.720:FF:000013">
    <property type="entry name" value="Malate dehydrogenase"/>
    <property type="match status" value="1"/>
</dbReference>
<dbReference type="InterPro" id="IPR036514">
    <property type="entry name" value="SGNH_hydro_sf"/>
</dbReference>
<dbReference type="Gene3D" id="3.40.50.1110">
    <property type="entry name" value="SGNH hydrolase"/>
    <property type="match status" value="1"/>
</dbReference>
<dbReference type="Gene3D" id="3.90.110.10">
    <property type="entry name" value="Lactate dehydrogenase/glycoside hydrolase, family 4, C-terminal"/>
    <property type="match status" value="1"/>
</dbReference>
<dbReference type="CDD" id="cd01837">
    <property type="entry name" value="SGNH_plant_lipase_like"/>
    <property type="match status" value="1"/>
</dbReference>
<dbReference type="GO" id="GO:0006108">
    <property type="term" value="P:malate metabolic process"/>
    <property type="evidence" value="ECO:0007669"/>
    <property type="project" value="InterPro"/>
</dbReference>
<evidence type="ECO:0000256" key="1">
    <source>
        <dbReference type="ARBA" id="ARBA00008668"/>
    </source>
</evidence>
<dbReference type="Gene3D" id="3.40.50.720">
    <property type="entry name" value="NAD(P)-binding Rossmann-like Domain"/>
    <property type="match status" value="1"/>
</dbReference>
<evidence type="ECO:0000259" key="8">
    <source>
        <dbReference type="Pfam" id="PF00056"/>
    </source>
</evidence>
<evidence type="ECO:0000256" key="4">
    <source>
        <dbReference type="ARBA" id="ARBA00012995"/>
    </source>
</evidence>
<proteinExistence type="inferred from homology"/>
<dbReference type="InterPro" id="IPR010097">
    <property type="entry name" value="Malate_DH_type1"/>
</dbReference>
<reference evidence="10 11" key="1">
    <citation type="submission" date="2024-05" db="EMBL/GenBank/DDBJ databases">
        <title>Haplotype-resolved chromosome-level genome assembly of Huyou (Citrus changshanensis).</title>
        <authorList>
            <person name="Miao C."/>
            <person name="Chen W."/>
            <person name="Wu Y."/>
            <person name="Wang L."/>
            <person name="Zhao S."/>
            <person name="Grierson D."/>
            <person name="Xu C."/>
            <person name="Chen K."/>
        </authorList>
    </citation>
    <scope>NUCLEOTIDE SEQUENCE [LARGE SCALE GENOMIC DNA]</scope>
    <source>
        <strain evidence="10">01-14</strain>
        <tissue evidence="10">Leaf</tissue>
    </source>
</reference>
<feature type="domain" description="Lactate/malate dehydrogenase C-terminal" evidence="9">
    <location>
        <begin position="309"/>
        <end position="390"/>
    </location>
</feature>
<dbReference type="InterPro" id="IPR001087">
    <property type="entry name" value="GDSL"/>
</dbReference>
<dbReference type="InterPro" id="IPR015955">
    <property type="entry name" value="Lactate_DH/Glyco_Ohase_4_C"/>
</dbReference>
<protein>
    <recommendedName>
        <fullName evidence="4">malate dehydrogenase</fullName>
        <ecNumber evidence="4">1.1.1.37</ecNumber>
    </recommendedName>
</protein>
<evidence type="ECO:0000313" key="10">
    <source>
        <dbReference type="EMBL" id="KAK9223911.1"/>
    </source>
</evidence>
<dbReference type="Pfam" id="PF02866">
    <property type="entry name" value="Ldh_1_C"/>
    <property type="match status" value="2"/>
</dbReference>
<dbReference type="EMBL" id="JBCGBO010000002">
    <property type="protein sequence ID" value="KAK9223911.1"/>
    <property type="molecule type" value="Genomic_DNA"/>
</dbReference>
<accession>A0AAP0MXN8</accession>
<dbReference type="Pfam" id="PF00657">
    <property type="entry name" value="Lipase_GDSL"/>
    <property type="match status" value="1"/>
</dbReference>
<comment type="similarity">
    <text evidence="2">Belongs to the LDH/MDH superfamily. MDH type 1 family.</text>
</comment>
<evidence type="ECO:0000256" key="2">
    <source>
        <dbReference type="ARBA" id="ARBA00008824"/>
    </source>
</evidence>
<keyword evidence="5" id="KW-0816">Tricarboxylic acid cycle</keyword>
<dbReference type="PANTHER" id="PTHR11540:SF47">
    <property type="entry name" value="MALATE DEHYDROGENASE"/>
    <property type="match status" value="1"/>
</dbReference>
<dbReference type="Pfam" id="PF00056">
    <property type="entry name" value="Ldh_1_N"/>
    <property type="match status" value="1"/>
</dbReference>
<dbReference type="GO" id="GO:0006099">
    <property type="term" value="P:tricarboxylic acid cycle"/>
    <property type="evidence" value="ECO:0007669"/>
    <property type="project" value="UniProtKB-KW"/>
</dbReference>
<evidence type="ECO:0000256" key="7">
    <source>
        <dbReference type="ARBA" id="ARBA00023027"/>
    </source>
</evidence>
<dbReference type="GO" id="GO:0016788">
    <property type="term" value="F:hydrolase activity, acting on ester bonds"/>
    <property type="evidence" value="ECO:0007669"/>
    <property type="project" value="InterPro"/>
</dbReference>
<feature type="domain" description="Lactate/malate dehydrogenase C-terminal" evidence="9">
    <location>
        <begin position="186"/>
        <end position="269"/>
    </location>
</feature>
<gene>
    <name evidence="10" type="ORF">WN944_012360</name>
</gene>
<dbReference type="InterPro" id="IPR022383">
    <property type="entry name" value="Lactate/malate_DH_C"/>
</dbReference>
<dbReference type="CDD" id="cd01337">
    <property type="entry name" value="MDH_glyoxysomal_mitochondrial"/>
    <property type="match status" value="1"/>
</dbReference>
<dbReference type="GO" id="GO:0005739">
    <property type="term" value="C:mitochondrion"/>
    <property type="evidence" value="ECO:0007669"/>
    <property type="project" value="TreeGrafter"/>
</dbReference>
<dbReference type="SUPFAM" id="SSF51735">
    <property type="entry name" value="NAD(P)-binding Rossmann-fold domains"/>
    <property type="match status" value="1"/>
</dbReference>
<comment type="caution">
    <text evidence="10">The sequence shown here is derived from an EMBL/GenBank/DDBJ whole genome shotgun (WGS) entry which is preliminary data.</text>
</comment>
<dbReference type="AlphaFoldDB" id="A0AAP0MXN8"/>
<sequence length="740" mass="79484">MKTAALLRCGGAALRSSGAPSPSHQVGISHYSYTTASQPERKVAILGAAGGIGQPLALLMKLNPLVSSLSLYDIANTPGVAADVSHINSPAQVEGYAGEEQLGKALEGSDVVIIPAGVPRKPGMTRDDLFNINAGIVKSLCTAIANYCPHALVNMISNPVNSTVPIAAEVFKKAGTYDEKKLFGVTTLDVVRAKTFYAAKANVPVAEVNVPVIGGHAGVTILPLFSQATPKSNNLSDEEIKALTKRTQDGGTEVVKAKAGKGSATLSMAGMNRGTSMRFNKDLHDIPIPTPTVRHRNTMQSFLFVSLLSYAGAVFADACLKGLNGVPDIVECTFVQSSVAELPFFASKVRLGKNGADEVLGLGPLSDYEKQGLESLKPELKASIEKGIQFANRISTSHLKYHAIFNFGDSLSDTGNFLVSGALAFPVIGKLPYGETFFRHATGRCSDGRLVIDFMAEAFRLPYLPPYLALKEGQNFKHGVNFAVAGATALRSAIFYKQKIGSRLWTNDSLSVQIDWFKKLKSSICSTRKDCETYFKKSLFFVGEIGGNDYNYRAFVGGSINQLRASVPLVVKAITNATRLLIEEGAVELVVPGNFPIGCSAVYLTLFQSLNEMDYDRNGCLKAPNAFARYHNTMLKAELHKLRQKYPHANIIYADYYGAAMRFYHAPGHYGFSNGAVKACCGGGGPYNFNNSARCGHTGSRACENPSTHANWDGIHLTESAYRHVANGLIHGPFATPSLL</sequence>
<dbReference type="InterPro" id="IPR036291">
    <property type="entry name" value="NAD(P)-bd_dom_sf"/>
</dbReference>
<dbReference type="SUPFAM" id="SSF52266">
    <property type="entry name" value="SGNH hydrolase"/>
    <property type="match status" value="1"/>
</dbReference>
<name>A0AAP0MXN8_9ROSI</name>
<dbReference type="PANTHER" id="PTHR11540">
    <property type="entry name" value="MALATE AND LACTATE DEHYDROGENASE"/>
    <property type="match status" value="1"/>
</dbReference>
<dbReference type="InterPro" id="IPR001236">
    <property type="entry name" value="Lactate/malate_DH_N"/>
</dbReference>
<dbReference type="SUPFAM" id="SSF56327">
    <property type="entry name" value="LDH C-terminal domain-like"/>
    <property type="match status" value="2"/>
</dbReference>
<keyword evidence="6" id="KW-0560">Oxidoreductase</keyword>
<evidence type="ECO:0000256" key="3">
    <source>
        <dbReference type="ARBA" id="ARBA00011738"/>
    </source>
</evidence>